<evidence type="ECO:0000256" key="1">
    <source>
        <dbReference type="ARBA" id="ARBA00010652"/>
    </source>
</evidence>
<dbReference type="SUPFAM" id="SSF140459">
    <property type="entry name" value="PE/PPE dimer-like"/>
    <property type="match status" value="1"/>
</dbReference>
<dbReference type="GeneID" id="66599801"/>
<dbReference type="Pfam" id="PF00823">
    <property type="entry name" value="PPE"/>
    <property type="match status" value="1"/>
</dbReference>
<dbReference type="Proteomes" id="UP000271464">
    <property type="component" value="Unassembled WGS sequence"/>
</dbReference>
<dbReference type="Proteomes" id="UP000192335">
    <property type="component" value="Unassembled WGS sequence"/>
</dbReference>
<dbReference type="RefSeq" id="WP_075547731.1">
    <property type="nucleotide sequence ID" value="NZ_LWCM01000096.1"/>
</dbReference>
<reference evidence="4 6" key="1">
    <citation type="submission" date="2017-02" db="EMBL/GenBank/DDBJ databases">
        <title>Mycobacterium kansasii genomes.</title>
        <authorList>
            <person name="Borowka P."/>
            <person name="Strapagiel D."/>
            <person name="Marciniak B."/>
            <person name="Lach J."/>
            <person name="Bakula Z."/>
            <person name="Van Ingen J."/>
            <person name="Safianowska A."/>
            <person name="Brzostek A."/>
            <person name="Dziadek J."/>
            <person name="Jagielski T."/>
        </authorList>
    </citation>
    <scope>NUCLEOTIDE SEQUENCE [LARGE SCALE GENOMIC DNA]</scope>
    <source>
        <strain evidence="4 6">12MK</strain>
    </source>
</reference>
<dbReference type="AlphaFoldDB" id="A0A8E2LPK4"/>
<evidence type="ECO:0000313" key="7">
    <source>
        <dbReference type="Proteomes" id="UP000271464"/>
    </source>
</evidence>
<evidence type="ECO:0000313" key="5">
    <source>
        <dbReference type="EMBL" id="VAZ89318.1"/>
    </source>
</evidence>
<accession>A0A8E2LPK4</accession>
<keyword evidence="7" id="KW-1185">Reference proteome</keyword>
<evidence type="ECO:0000313" key="6">
    <source>
        <dbReference type="Proteomes" id="UP000192335"/>
    </source>
</evidence>
<dbReference type="EMBL" id="MWQA01000001">
    <property type="protein sequence ID" value="ORC08644.1"/>
    <property type="molecule type" value="Genomic_DNA"/>
</dbReference>
<comment type="caution">
    <text evidence="4">The sequence shown here is derived from an EMBL/GenBank/DDBJ whole genome shotgun (WGS) entry which is preliminary data.</text>
</comment>
<feature type="region of interest" description="Disordered" evidence="2">
    <location>
        <begin position="485"/>
        <end position="532"/>
    </location>
</feature>
<dbReference type="InterPro" id="IPR000030">
    <property type="entry name" value="PPE_dom"/>
</dbReference>
<dbReference type="OrthoDB" id="4718599at2"/>
<dbReference type="InterPro" id="IPR038332">
    <property type="entry name" value="PPE_sf"/>
</dbReference>
<comment type="similarity">
    <text evidence="1">Belongs to the mycobacterial PPE family.</text>
</comment>
<gene>
    <name evidence="4" type="ORF">B4U45_20640</name>
    <name evidence="5" type="ORF">LAUMK4_01008</name>
</gene>
<evidence type="ECO:0000313" key="4">
    <source>
        <dbReference type="EMBL" id="ORC08644.1"/>
    </source>
</evidence>
<dbReference type="EMBL" id="UPHM01000020">
    <property type="protein sequence ID" value="VAZ89318.1"/>
    <property type="molecule type" value="Genomic_DNA"/>
</dbReference>
<sequence>MQAVVAASAVSGAATYGTGWRGVGAAASAVTHGALDAQHELLAAALVDKAAQVVAAAGAHQSAVASMVTAEEAAANRVDEAAAQQINPLVWGALTPKIVALNVEYYGQMWPHNAAAGAAYGAALRAAAAAIMVPFPPAVPGASLAAAAAGWGEAGAISAAGATLRASEQAIHAVLTPSVAALGDAVPSAAPKAASVAGTPIAAPTVHPAPQAAVGMFARISPAGVVGAPTGAPPAGEGPASAQLAEALQSRAGALTPPGSELGPGGVSGYPGAGFTSYVRPTGDGFAPPPVERAGSSAPAGMLNAATLGGPVTTLNSPPPPQPAASPPSAPQPDAPPGGPPGPATGSNGPHGSGGPGAQMLGTGAGPAPQAPPTPIPLAPQPPPPPSPPPGKPPQGPPPIPPWASPPPPASLQATRDAYNKLTYDIDHHNLNPPNPADWNAVNAYNQEAWYYNSLKAQLERQLDAANVQYTPAKDAARADIPYWTQPAPEQPHAPSPDPSTPTGQRGGPMDVRPGTNAPTTIDGRSFSGHALDQMQGRGIPVSVVENALQTVCVRQAEEAGQFSMIPTTISASSKLPTVPSLP</sequence>
<proteinExistence type="inferred from homology"/>
<reference evidence="5 7" key="2">
    <citation type="submission" date="2018-09" db="EMBL/GenBank/DDBJ databases">
        <authorList>
            <person name="Tagini F."/>
        </authorList>
    </citation>
    <scope>NUCLEOTIDE SEQUENCE [LARGE SCALE GENOMIC DNA]</scope>
    <source>
        <strain evidence="5 7">MK4</strain>
    </source>
</reference>
<protein>
    <recommendedName>
        <fullName evidence="3">PPE domain-containing protein</fullName>
    </recommendedName>
</protein>
<dbReference type="Gene3D" id="1.20.1260.20">
    <property type="entry name" value="PPE superfamily"/>
    <property type="match status" value="1"/>
</dbReference>
<name>A0A8E2LPK4_9MYCO</name>
<feature type="domain" description="PPE" evidence="3">
    <location>
        <begin position="6"/>
        <end position="130"/>
    </location>
</feature>
<feature type="compositionally biased region" description="Pro residues" evidence="2">
    <location>
        <begin position="489"/>
        <end position="500"/>
    </location>
</feature>
<feature type="compositionally biased region" description="Pro residues" evidence="2">
    <location>
        <begin position="369"/>
        <end position="410"/>
    </location>
</feature>
<organism evidence="4 6">
    <name type="scientific">Mycobacterium persicum</name>
    <dbReference type="NCBI Taxonomy" id="1487726"/>
    <lineage>
        <taxon>Bacteria</taxon>
        <taxon>Bacillati</taxon>
        <taxon>Actinomycetota</taxon>
        <taxon>Actinomycetes</taxon>
        <taxon>Mycobacteriales</taxon>
        <taxon>Mycobacteriaceae</taxon>
        <taxon>Mycobacterium</taxon>
    </lineage>
</organism>
<feature type="compositionally biased region" description="Pro residues" evidence="2">
    <location>
        <begin position="317"/>
        <end position="343"/>
    </location>
</feature>
<feature type="region of interest" description="Disordered" evidence="2">
    <location>
        <begin position="281"/>
        <end position="413"/>
    </location>
</feature>
<evidence type="ECO:0000259" key="3">
    <source>
        <dbReference type="Pfam" id="PF00823"/>
    </source>
</evidence>
<evidence type="ECO:0000256" key="2">
    <source>
        <dbReference type="SAM" id="MobiDB-lite"/>
    </source>
</evidence>